<keyword evidence="1" id="KW-1133">Transmembrane helix</keyword>
<keyword evidence="3" id="KW-1185">Reference proteome</keyword>
<name>A0ABX3JSK6_9BACL</name>
<protein>
    <submittedName>
        <fullName evidence="2">Uncharacterized protein</fullName>
    </submittedName>
</protein>
<feature type="transmembrane region" description="Helical" evidence="1">
    <location>
        <begin position="7"/>
        <end position="30"/>
    </location>
</feature>
<proteinExistence type="predicted"/>
<comment type="caution">
    <text evidence="2">The sequence shown here is derived from an EMBL/GenBank/DDBJ whole genome shotgun (WGS) entry which is preliminary data.</text>
</comment>
<accession>A0ABX3JSK6</accession>
<gene>
    <name evidence="2" type="ORF">BBD40_23815</name>
</gene>
<dbReference type="EMBL" id="MRVI01000002">
    <property type="protein sequence ID" value="OOC58717.1"/>
    <property type="molecule type" value="Genomic_DNA"/>
</dbReference>
<feature type="transmembrane region" description="Helical" evidence="1">
    <location>
        <begin position="70"/>
        <end position="91"/>
    </location>
</feature>
<feature type="transmembrane region" description="Helical" evidence="1">
    <location>
        <begin position="36"/>
        <end position="58"/>
    </location>
</feature>
<evidence type="ECO:0000313" key="3">
    <source>
        <dbReference type="Proteomes" id="UP000189059"/>
    </source>
</evidence>
<keyword evidence="1" id="KW-0472">Membrane</keyword>
<reference evidence="2 3" key="1">
    <citation type="submission" date="2016-12" db="EMBL/GenBank/DDBJ databases">
        <title>Genome sequencing and description of Paenibacillus sp. nov. from high altitude lake in the Indian Trans- Himalayas.</title>
        <authorList>
            <person name="Kiran S."/>
            <person name="Swarnkar M.K."/>
            <person name="Rana A."/>
            <person name="Tewari R."/>
            <person name="Gulati A."/>
        </authorList>
    </citation>
    <scope>NUCLEOTIDE SEQUENCE [LARGE SCALE GENOMIC DNA]</scope>
    <source>
        <strain evidence="2 3">IHBB 9951</strain>
    </source>
</reference>
<sequence>MKAKITAALILNVCIGFIWYYFSGFIVHLINRGNNGLFNILLWVVSLMLFFGIHRLTISKMNTNHTPKQSNLLSAVSSISFLSTVLVIYIFL</sequence>
<evidence type="ECO:0000256" key="1">
    <source>
        <dbReference type="SAM" id="Phobius"/>
    </source>
</evidence>
<evidence type="ECO:0000313" key="2">
    <source>
        <dbReference type="EMBL" id="OOC58717.1"/>
    </source>
</evidence>
<keyword evidence="1" id="KW-0812">Transmembrane</keyword>
<organism evidence="2 3">
    <name type="scientific">Paenibacillus ihbetae</name>
    <dbReference type="NCBI Taxonomy" id="1870820"/>
    <lineage>
        <taxon>Bacteria</taxon>
        <taxon>Bacillati</taxon>
        <taxon>Bacillota</taxon>
        <taxon>Bacilli</taxon>
        <taxon>Bacillales</taxon>
        <taxon>Paenibacillaceae</taxon>
        <taxon>Paenibacillus</taxon>
    </lineage>
</organism>
<dbReference type="Proteomes" id="UP000189059">
    <property type="component" value="Unassembled WGS sequence"/>
</dbReference>